<protein>
    <recommendedName>
        <fullName evidence="6">Beta-defensin</fullName>
    </recommendedName>
</protein>
<dbReference type="GO" id="GO:0045087">
    <property type="term" value="P:innate immune response"/>
    <property type="evidence" value="ECO:0007669"/>
    <property type="project" value="InterPro"/>
</dbReference>
<proteinExistence type="inferred from homology"/>
<evidence type="ECO:0000313" key="10">
    <source>
        <dbReference type="Proteomes" id="UP000286641"/>
    </source>
</evidence>
<organism evidence="10 11">
    <name type="scientific">Callorhinus ursinus</name>
    <name type="common">Northern fur seal</name>
    <dbReference type="NCBI Taxonomy" id="34884"/>
    <lineage>
        <taxon>Eukaryota</taxon>
        <taxon>Metazoa</taxon>
        <taxon>Chordata</taxon>
        <taxon>Craniata</taxon>
        <taxon>Vertebrata</taxon>
        <taxon>Euteleostomi</taxon>
        <taxon>Mammalia</taxon>
        <taxon>Eutheria</taxon>
        <taxon>Laurasiatheria</taxon>
        <taxon>Carnivora</taxon>
        <taxon>Caniformia</taxon>
        <taxon>Pinnipedia</taxon>
        <taxon>Otariidae</taxon>
        <taxon>Callorhinus</taxon>
    </lineage>
</organism>
<keyword evidence="10" id="KW-1185">Reference proteome</keyword>
<evidence type="ECO:0000256" key="2">
    <source>
        <dbReference type="ARBA" id="ARBA00007371"/>
    </source>
</evidence>
<feature type="domain" description="Beta-defensin" evidence="9">
    <location>
        <begin position="72"/>
        <end position="100"/>
    </location>
</feature>
<gene>
    <name evidence="11" type="primary">LOC112834459</name>
</gene>
<evidence type="ECO:0000256" key="4">
    <source>
        <dbReference type="ARBA" id="ARBA00022729"/>
    </source>
</evidence>
<keyword evidence="8" id="KW-1133">Transmembrane helix</keyword>
<sequence>MAPSCQLSRDHHASLQRESSQRLPSETTLSRKMSYFVFAFFFILAQFLSGCQAGLEYSEPLPGGEFAACEPCRLGRGKCRRMCTEDEKVVGNCKMNFFCCRRKIR</sequence>
<keyword evidence="6" id="KW-0211">Defensin</keyword>
<dbReference type="RefSeq" id="XP_025741683.1">
    <property type="nucleotide sequence ID" value="XM_025885898.1"/>
</dbReference>
<evidence type="ECO:0000256" key="6">
    <source>
        <dbReference type="RuleBase" id="RU231113"/>
    </source>
</evidence>
<evidence type="ECO:0000259" key="9">
    <source>
        <dbReference type="Pfam" id="PF13841"/>
    </source>
</evidence>
<dbReference type="GO" id="GO:0042742">
    <property type="term" value="P:defense response to bacterium"/>
    <property type="evidence" value="ECO:0007669"/>
    <property type="project" value="UniProtKB-UniRule"/>
</dbReference>
<keyword evidence="4" id="KW-0732">Signal</keyword>
<feature type="region of interest" description="Disordered" evidence="7">
    <location>
        <begin position="1"/>
        <end position="21"/>
    </location>
</feature>
<accession>A0A3Q7Q7F8</accession>
<dbReference type="AlphaFoldDB" id="A0A3Q7Q7F8"/>
<keyword evidence="5" id="KW-1015">Disulfide bond</keyword>
<evidence type="ECO:0000313" key="11">
    <source>
        <dbReference type="RefSeq" id="XP_025741683.1"/>
    </source>
</evidence>
<evidence type="ECO:0000256" key="1">
    <source>
        <dbReference type="ARBA" id="ARBA00004613"/>
    </source>
</evidence>
<dbReference type="InterPro" id="IPR025933">
    <property type="entry name" value="Beta_defensin_dom"/>
</dbReference>
<keyword evidence="8" id="KW-0472">Membrane</keyword>
<reference key="1">
    <citation type="submission" date="2019-01" db="UniProtKB">
        <authorList>
            <consortium name="RefSeq"/>
        </authorList>
    </citation>
    <scope>IDENTIFICATION</scope>
</reference>
<dbReference type="GO" id="GO:0005576">
    <property type="term" value="C:extracellular region"/>
    <property type="evidence" value="ECO:0007669"/>
    <property type="project" value="UniProtKB-SubCell"/>
</dbReference>
<name>A0A3Q7Q7F8_CALUR</name>
<keyword evidence="3 6" id="KW-0964">Secreted</keyword>
<feature type="transmembrane region" description="Helical" evidence="8">
    <location>
        <begin position="35"/>
        <end position="55"/>
    </location>
</feature>
<dbReference type="InParanoid" id="A0A3Q7Q7F8"/>
<reference evidence="11" key="2">
    <citation type="submission" date="2025-08" db="UniProtKB">
        <authorList>
            <consortium name="RefSeq"/>
        </authorList>
    </citation>
    <scope>IDENTIFICATION</scope>
    <source>
        <tissue evidence="11">Blood</tissue>
    </source>
</reference>
<dbReference type="Proteomes" id="UP000286641">
    <property type="component" value="Unplaced"/>
</dbReference>
<evidence type="ECO:0000256" key="5">
    <source>
        <dbReference type="ARBA" id="ARBA00023157"/>
    </source>
</evidence>
<comment type="subcellular location">
    <subcellularLocation>
        <location evidence="1 6">Secreted</location>
    </subcellularLocation>
</comment>
<keyword evidence="6" id="KW-0929">Antimicrobial</keyword>
<evidence type="ECO:0000256" key="7">
    <source>
        <dbReference type="SAM" id="MobiDB-lite"/>
    </source>
</evidence>
<evidence type="ECO:0000256" key="3">
    <source>
        <dbReference type="ARBA" id="ARBA00022525"/>
    </source>
</evidence>
<keyword evidence="8" id="KW-0812">Transmembrane</keyword>
<dbReference type="Pfam" id="PF13841">
    <property type="entry name" value="Defensin_beta_2"/>
    <property type="match status" value="1"/>
</dbReference>
<evidence type="ECO:0000256" key="8">
    <source>
        <dbReference type="SAM" id="Phobius"/>
    </source>
</evidence>
<keyword evidence="6" id="KW-0044">Antibiotic</keyword>
<comment type="similarity">
    <text evidence="2 6">Belongs to the beta-defensin family.</text>
</comment>
<comment type="function">
    <text evidence="6">Has antibacterial activity.</text>
</comment>